<dbReference type="RefSeq" id="WP_091181062.1">
    <property type="nucleotide sequence ID" value="NZ_FOFA01000005.1"/>
</dbReference>
<dbReference type="PANTHER" id="PTHR38432">
    <property type="entry name" value="TELA-LIKE PROTEIN SAOUHSC_01408"/>
    <property type="match status" value="1"/>
</dbReference>
<reference evidence="4" key="1">
    <citation type="submission" date="2016-10" db="EMBL/GenBank/DDBJ databases">
        <authorList>
            <person name="Varghese N."/>
            <person name="Submissions S."/>
        </authorList>
    </citation>
    <scope>NUCLEOTIDE SEQUENCE [LARGE SCALE GENOMIC DNA]</scope>
    <source>
        <strain evidence="4">CGMCC 4.6856</strain>
    </source>
</reference>
<evidence type="ECO:0000256" key="2">
    <source>
        <dbReference type="PIRNR" id="PIRNR026508"/>
    </source>
</evidence>
<dbReference type="OrthoDB" id="1654346at2"/>
<sequence>MTEPGGAAAAAGAAAPAPLAPPVGAAGTLTLTAPEPVAPVVETQAPAMAPQVDARQLPALDQRVEGYLTALLKNQTRSPEFARQADNVRTMGDADIRKAAETSNRLLQTPVKALQEGGLSQGSKVGKTLLELRRTVEELDPSQATGPRKFLGMIPFGDKVADYFRKYQGAQSHLDAILHSLRNGQDELTRDNVALNLEKQNLWTVMGRLNAYIYVAEQLDGRLEEKIAELELVDPERAKALSQDVLFYVRQKHQDLLTQLAVSIQNYLAIDVIIKNNIELIKGVDRASTTTVSALRTAVIVAQALNNQKLVLDQITALNTTTSDIIQRTSELLRDNSASIQKQAASATVGLPQLQAAFANIYQTMDSIDAFKAEALTSMRATIGVLESEVTKSRGYLERVSRSDANLASGALELGPDAGSAG</sequence>
<proteinExistence type="inferred from homology"/>
<dbReference type="EMBL" id="FOFA01000005">
    <property type="protein sequence ID" value="SEQ69917.1"/>
    <property type="molecule type" value="Genomic_DNA"/>
</dbReference>
<dbReference type="PIRSF" id="PIRSF026508">
    <property type="entry name" value="TelA"/>
    <property type="match status" value="1"/>
</dbReference>
<keyword evidence="4" id="KW-1185">Reference proteome</keyword>
<gene>
    <name evidence="3" type="ORF">SAMN05421756_10596</name>
</gene>
<evidence type="ECO:0000313" key="4">
    <source>
        <dbReference type="Proteomes" id="UP000198504"/>
    </source>
</evidence>
<organism evidence="3 4">
    <name type="scientific">Microlunatus flavus</name>
    <dbReference type="NCBI Taxonomy" id="1036181"/>
    <lineage>
        <taxon>Bacteria</taxon>
        <taxon>Bacillati</taxon>
        <taxon>Actinomycetota</taxon>
        <taxon>Actinomycetes</taxon>
        <taxon>Propionibacteriales</taxon>
        <taxon>Propionibacteriaceae</taxon>
        <taxon>Microlunatus</taxon>
    </lineage>
</organism>
<dbReference type="Proteomes" id="UP000198504">
    <property type="component" value="Unassembled WGS sequence"/>
</dbReference>
<dbReference type="Pfam" id="PF05816">
    <property type="entry name" value="TelA"/>
    <property type="match status" value="1"/>
</dbReference>
<comment type="similarity">
    <text evidence="1 2">Belongs to the TelA family.</text>
</comment>
<dbReference type="PANTHER" id="PTHR38432:SF1">
    <property type="entry name" value="TELA-LIKE PROTEIN SAOUHSC_01408"/>
    <property type="match status" value="1"/>
</dbReference>
<evidence type="ECO:0000313" key="3">
    <source>
        <dbReference type="EMBL" id="SEQ69917.1"/>
    </source>
</evidence>
<name>A0A1H9I5S7_9ACTN</name>
<dbReference type="AlphaFoldDB" id="A0A1H9I5S7"/>
<evidence type="ECO:0000256" key="1">
    <source>
        <dbReference type="ARBA" id="ARBA00005541"/>
    </source>
</evidence>
<accession>A0A1H9I5S7</accession>
<protein>
    <submittedName>
        <fullName evidence="3">Uncharacterized conserved protein YaaN involved in tellurite resistance</fullName>
    </submittedName>
</protein>
<dbReference type="STRING" id="1036181.SAMN05421756_10596"/>
<dbReference type="InterPro" id="IPR008863">
    <property type="entry name" value="Toxic_anion-R_TelA"/>
</dbReference>